<reference evidence="2" key="1">
    <citation type="journal article" date="2022" name="Int. J. Mol. Sci.">
        <title>Draft Genome of Tanacetum Coccineum: Genomic Comparison of Closely Related Tanacetum-Family Plants.</title>
        <authorList>
            <person name="Yamashiro T."/>
            <person name="Shiraishi A."/>
            <person name="Nakayama K."/>
            <person name="Satake H."/>
        </authorList>
    </citation>
    <scope>NUCLEOTIDE SEQUENCE</scope>
</reference>
<name>A0ABQ5FFG8_9ASTR</name>
<comment type="caution">
    <text evidence="2">The sequence shown here is derived from an EMBL/GenBank/DDBJ whole genome shotgun (WGS) entry which is preliminary data.</text>
</comment>
<dbReference type="EMBL" id="BQNB010017329">
    <property type="protein sequence ID" value="GJT61919.1"/>
    <property type="molecule type" value="Genomic_DNA"/>
</dbReference>
<protein>
    <recommendedName>
        <fullName evidence="4">Secreted protein</fullName>
    </recommendedName>
</protein>
<sequence>MTINAILKGFLISKCSDTLASISFSTSAAVIGAAAATTAAHATTEAHAVATEPGVPESVLEPLTTVPVEMKSMQPMSLSKTPMKRYDNPESRSESYMPAAPGELPNSIPLTVPKTLETLKPLAPSIT</sequence>
<gene>
    <name evidence="2" type="ORF">Tco_1005452</name>
</gene>
<dbReference type="Proteomes" id="UP001151760">
    <property type="component" value="Unassembled WGS sequence"/>
</dbReference>
<evidence type="ECO:0000313" key="2">
    <source>
        <dbReference type="EMBL" id="GJT61919.1"/>
    </source>
</evidence>
<feature type="region of interest" description="Disordered" evidence="1">
    <location>
        <begin position="70"/>
        <end position="110"/>
    </location>
</feature>
<evidence type="ECO:0000256" key="1">
    <source>
        <dbReference type="SAM" id="MobiDB-lite"/>
    </source>
</evidence>
<accession>A0ABQ5FFG8</accession>
<evidence type="ECO:0000313" key="3">
    <source>
        <dbReference type="Proteomes" id="UP001151760"/>
    </source>
</evidence>
<feature type="compositionally biased region" description="Basic and acidic residues" evidence="1">
    <location>
        <begin position="84"/>
        <end position="93"/>
    </location>
</feature>
<reference evidence="2" key="2">
    <citation type="submission" date="2022-01" db="EMBL/GenBank/DDBJ databases">
        <authorList>
            <person name="Yamashiro T."/>
            <person name="Shiraishi A."/>
            <person name="Satake H."/>
            <person name="Nakayama K."/>
        </authorList>
    </citation>
    <scope>NUCLEOTIDE SEQUENCE</scope>
</reference>
<organism evidence="2 3">
    <name type="scientific">Tanacetum coccineum</name>
    <dbReference type="NCBI Taxonomy" id="301880"/>
    <lineage>
        <taxon>Eukaryota</taxon>
        <taxon>Viridiplantae</taxon>
        <taxon>Streptophyta</taxon>
        <taxon>Embryophyta</taxon>
        <taxon>Tracheophyta</taxon>
        <taxon>Spermatophyta</taxon>
        <taxon>Magnoliopsida</taxon>
        <taxon>eudicotyledons</taxon>
        <taxon>Gunneridae</taxon>
        <taxon>Pentapetalae</taxon>
        <taxon>asterids</taxon>
        <taxon>campanulids</taxon>
        <taxon>Asterales</taxon>
        <taxon>Asteraceae</taxon>
        <taxon>Asteroideae</taxon>
        <taxon>Anthemideae</taxon>
        <taxon>Anthemidinae</taxon>
        <taxon>Tanacetum</taxon>
    </lineage>
</organism>
<evidence type="ECO:0008006" key="4">
    <source>
        <dbReference type="Google" id="ProtNLM"/>
    </source>
</evidence>
<proteinExistence type="predicted"/>
<keyword evidence="3" id="KW-1185">Reference proteome</keyword>